<dbReference type="OrthoDB" id="296632at2759"/>
<evidence type="ECO:0000256" key="2">
    <source>
        <dbReference type="PROSITE-ProRule" id="PRU00176"/>
    </source>
</evidence>
<gene>
    <name evidence="5" type="ORF">TTHERM_00456820</name>
</gene>
<feature type="region of interest" description="Disordered" evidence="3">
    <location>
        <begin position="660"/>
        <end position="721"/>
    </location>
</feature>
<dbReference type="Gene3D" id="3.30.70.330">
    <property type="match status" value="3"/>
</dbReference>
<dbReference type="GO" id="GO:0003723">
    <property type="term" value="F:RNA binding"/>
    <property type="evidence" value="ECO:0007669"/>
    <property type="project" value="UniProtKB-UniRule"/>
</dbReference>
<evidence type="ECO:0000259" key="4">
    <source>
        <dbReference type="PROSITE" id="PS50102"/>
    </source>
</evidence>
<dbReference type="InterPro" id="IPR000504">
    <property type="entry name" value="RRM_dom"/>
</dbReference>
<dbReference type="InterPro" id="IPR012677">
    <property type="entry name" value="Nucleotide-bd_a/b_plait_sf"/>
</dbReference>
<dbReference type="OMA" id="NQEYANN"/>
<evidence type="ECO:0000256" key="1">
    <source>
        <dbReference type="ARBA" id="ARBA00022884"/>
    </source>
</evidence>
<protein>
    <submittedName>
        <fullName evidence="5">RNA recognition motif protein</fullName>
    </submittedName>
</protein>
<dbReference type="KEGG" id="tet:TTHERM_00456820"/>
<dbReference type="Pfam" id="PF00076">
    <property type="entry name" value="RRM_1"/>
    <property type="match status" value="1"/>
</dbReference>
<dbReference type="STRING" id="312017.I7MI70"/>
<feature type="compositionally biased region" description="Polar residues" evidence="3">
    <location>
        <begin position="327"/>
        <end position="349"/>
    </location>
</feature>
<feature type="domain" description="RRM" evidence="4">
    <location>
        <begin position="582"/>
        <end position="657"/>
    </location>
</feature>
<keyword evidence="6" id="KW-1185">Reference proteome</keyword>
<feature type="compositionally biased region" description="Polar residues" evidence="3">
    <location>
        <begin position="381"/>
        <end position="399"/>
    </location>
</feature>
<reference evidence="6" key="1">
    <citation type="journal article" date="2006" name="PLoS Biol.">
        <title>Macronuclear genome sequence of the ciliate Tetrahymena thermophila, a model eukaryote.</title>
        <authorList>
            <person name="Eisen J.A."/>
            <person name="Coyne R.S."/>
            <person name="Wu M."/>
            <person name="Wu D."/>
            <person name="Thiagarajan M."/>
            <person name="Wortman J.R."/>
            <person name="Badger J.H."/>
            <person name="Ren Q."/>
            <person name="Amedeo P."/>
            <person name="Jones K.M."/>
            <person name="Tallon L.J."/>
            <person name="Delcher A.L."/>
            <person name="Salzberg S.L."/>
            <person name="Silva J.C."/>
            <person name="Haas B.J."/>
            <person name="Majoros W.H."/>
            <person name="Farzad M."/>
            <person name="Carlton J.M."/>
            <person name="Smith R.K. Jr."/>
            <person name="Garg J."/>
            <person name="Pearlman R.E."/>
            <person name="Karrer K.M."/>
            <person name="Sun L."/>
            <person name="Manning G."/>
            <person name="Elde N.C."/>
            <person name="Turkewitz A.P."/>
            <person name="Asai D.J."/>
            <person name="Wilkes D.E."/>
            <person name="Wang Y."/>
            <person name="Cai H."/>
            <person name="Collins K."/>
            <person name="Stewart B.A."/>
            <person name="Lee S.R."/>
            <person name="Wilamowska K."/>
            <person name="Weinberg Z."/>
            <person name="Ruzzo W.L."/>
            <person name="Wloga D."/>
            <person name="Gaertig J."/>
            <person name="Frankel J."/>
            <person name="Tsao C.-C."/>
            <person name="Gorovsky M.A."/>
            <person name="Keeling P.J."/>
            <person name="Waller R.F."/>
            <person name="Patron N.J."/>
            <person name="Cherry J.M."/>
            <person name="Stover N.A."/>
            <person name="Krieger C.J."/>
            <person name="del Toro C."/>
            <person name="Ryder H.F."/>
            <person name="Williamson S.C."/>
            <person name="Barbeau R.A."/>
            <person name="Hamilton E.P."/>
            <person name="Orias E."/>
        </authorList>
    </citation>
    <scope>NUCLEOTIDE SEQUENCE [LARGE SCALE GENOMIC DNA]</scope>
    <source>
        <strain evidence="6">SB210</strain>
    </source>
</reference>
<dbReference type="InterPro" id="IPR035979">
    <property type="entry name" value="RBD_domain_sf"/>
</dbReference>
<evidence type="ECO:0000256" key="3">
    <source>
        <dbReference type="SAM" id="MobiDB-lite"/>
    </source>
</evidence>
<dbReference type="SUPFAM" id="SSF54928">
    <property type="entry name" value="RNA-binding domain, RBD"/>
    <property type="match status" value="3"/>
</dbReference>
<accession>I7MI70</accession>
<dbReference type="RefSeq" id="XP_001024189.1">
    <property type="nucleotide sequence ID" value="XM_001024189.3"/>
</dbReference>
<dbReference type="EMBL" id="GG662464">
    <property type="protein sequence ID" value="EAS03944.1"/>
    <property type="molecule type" value="Genomic_DNA"/>
</dbReference>
<dbReference type="GeneID" id="7845287"/>
<sequence length="842" mass="96477">MANNSSSKFVYVESDIVTPDYSGRRSQKTTISDVSVKKRVLLVCVYNKKGTLITHDIIYRLFMKYGEIYKILIFDKCKNWKIFVEMATLEQAEKARDGLNNYQLFDDGSKMTVYYAKVDQIVFQNNNSGGVDYRELKQRKVNQISNFQSNGVINSASNLSKQVLGGSPNFNPLSADQLAKKAINLNGSQRNSILNGLGDNHNSIEKHRNNSFDYSELYRKFESVPNTRVSPQHGSIIGGKKNSLFQNIQPIQITQENKNVQVEVMNDPNMQNSNNDLSNYEFDDANMNQIQQNIQKIDISNSQDQLDIGSSRIDNNSPQSEKDVDKQNQNGPLNFKSSNDYKSGSNTAVVSSNNFNNECGSNHLILPFGNQPNQNYTNNNEIGSFSSTSNNNPENLIGNTQLGLFNKGYKLEDEDDYEAQEDDQKSDGEQIHPDRIKNGEGIENVGGTISNDIDPSRYINPLYILENKKSRVIYVRGLEKKNLTTKKIYNLFSNFGNIELILYFTEKKYCLIQFETQEDATIAKEHLDNLKVESNQMRIFYSNYETIKENQEGEKQCEVWKGEKSSFRFRYGKQISINPVTNTLHVSNLKQDTCKQEVINEKFSLYGQIEGFHPIQNQNKYMCHVKFSTSEEAINALCNLHEEEILGRKMHISFTRARISPQQTPDGPLASNNSNNNNISNNNNNINNINYSNYRRNSNQNNINMNNPNGNQNLNSSPQILKNGNLRKNSIQMNNLQKNITNNDPINDVKQTLKILNDDEDYKNNHQQVVYPYQAHSVLLQQPQYYQQPITYIQTAPIVFQGLNQMHPNQQNQLGYYASYPHQQQHMNNPINMQSKNFTLFK</sequence>
<dbReference type="Pfam" id="PF13893">
    <property type="entry name" value="RRM_5"/>
    <property type="match status" value="2"/>
</dbReference>
<dbReference type="HOGENOM" id="CLU_338193_0_0_1"/>
<keyword evidence="1 2" id="KW-0694">RNA-binding</keyword>
<dbReference type="Proteomes" id="UP000009168">
    <property type="component" value="Unassembled WGS sequence"/>
</dbReference>
<evidence type="ECO:0000313" key="6">
    <source>
        <dbReference type="Proteomes" id="UP000009168"/>
    </source>
</evidence>
<proteinExistence type="predicted"/>
<feature type="compositionally biased region" description="Basic and acidic residues" evidence="3">
    <location>
        <begin position="422"/>
        <end position="440"/>
    </location>
</feature>
<organism evidence="5 6">
    <name type="scientific">Tetrahymena thermophila (strain SB210)</name>
    <dbReference type="NCBI Taxonomy" id="312017"/>
    <lineage>
        <taxon>Eukaryota</taxon>
        <taxon>Sar</taxon>
        <taxon>Alveolata</taxon>
        <taxon>Ciliophora</taxon>
        <taxon>Intramacronucleata</taxon>
        <taxon>Oligohymenophorea</taxon>
        <taxon>Hymenostomatida</taxon>
        <taxon>Tetrahymenina</taxon>
        <taxon>Tetrahymenidae</taxon>
        <taxon>Tetrahymena</taxon>
    </lineage>
</organism>
<name>I7MI70_TETTS</name>
<feature type="region of interest" description="Disordered" evidence="3">
    <location>
        <begin position="306"/>
        <end position="349"/>
    </location>
</feature>
<feature type="compositionally biased region" description="Low complexity" evidence="3">
    <location>
        <begin position="671"/>
        <end position="717"/>
    </location>
</feature>
<dbReference type="eggNOG" id="KOG1190">
    <property type="taxonomic scope" value="Eukaryota"/>
</dbReference>
<dbReference type="AlphaFoldDB" id="I7MI70"/>
<dbReference type="FunCoup" id="I7MI70">
    <property type="interactions" value="65"/>
</dbReference>
<dbReference type="InParanoid" id="I7MI70"/>
<feature type="compositionally biased region" description="Low complexity" evidence="3">
    <location>
        <begin position="370"/>
        <end position="380"/>
    </location>
</feature>
<dbReference type="SMART" id="SM00360">
    <property type="entry name" value="RRM"/>
    <property type="match status" value="3"/>
</dbReference>
<dbReference type="CDD" id="cd00590">
    <property type="entry name" value="RRM_SF"/>
    <property type="match status" value="2"/>
</dbReference>
<feature type="region of interest" description="Disordered" evidence="3">
    <location>
        <begin position="415"/>
        <end position="447"/>
    </location>
</feature>
<feature type="domain" description="RRM" evidence="4">
    <location>
        <begin position="39"/>
        <end position="118"/>
    </location>
</feature>
<evidence type="ECO:0000313" key="5">
    <source>
        <dbReference type="EMBL" id="EAS03944.1"/>
    </source>
</evidence>
<dbReference type="PANTHER" id="PTHR23189">
    <property type="entry name" value="RNA RECOGNITION MOTIF-CONTAINING"/>
    <property type="match status" value="1"/>
</dbReference>
<dbReference type="PROSITE" id="PS50102">
    <property type="entry name" value="RRM"/>
    <property type="match status" value="3"/>
</dbReference>
<feature type="domain" description="RRM" evidence="4">
    <location>
        <begin position="471"/>
        <end position="544"/>
    </location>
</feature>
<feature type="region of interest" description="Disordered" evidence="3">
    <location>
        <begin position="370"/>
        <end position="399"/>
    </location>
</feature>